<evidence type="ECO:0000313" key="1">
    <source>
        <dbReference type="EMBL" id="KIK62017.1"/>
    </source>
</evidence>
<proteinExistence type="predicted"/>
<sequence length="75" mass="8108">MPTSSKLLLNHLNSCTKMDPQNITTTSGSGPSNNFFQNAHNFHIIRPTITSIGRDQINTFSPSVGFEISSNSAAL</sequence>
<evidence type="ECO:0000313" key="2">
    <source>
        <dbReference type="Proteomes" id="UP000053593"/>
    </source>
</evidence>
<protein>
    <submittedName>
        <fullName evidence="1">Uncharacterized protein</fullName>
    </submittedName>
</protein>
<dbReference type="Proteomes" id="UP000053593">
    <property type="component" value="Unassembled WGS sequence"/>
</dbReference>
<dbReference type="EMBL" id="KN834769">
    <property type="protein sequence ID" value="KIK62017.1"/>
    <property type="molecule type" value="Genomic_DNA"/>
</dbReference>
<name>A0A0D0CS20_9AGAR</name>
<keyword evidence="2" id="KW-1185">Reference proteome</keyword>
<dbReference type="AlphaFoldDB" id="A0A0D0CS20"/>
<accession>A0A0D0CS20</accession>
<organism evidence="1 2">
    <name type="scientific">Collybiopsis luxurians FD-317 M1</name>
    <dbReference type="NCBI Taxonomy" id="944289"/>
    <lineage>
        <taxon>Eukaryota</taxon>
        <taxon>Fungi</taxon>
        <taxon>Dikarya</taxon>
        <taxon>Basidiomycota</taxon>
        <taxon>Agaricomycotina</taxon>
        <taxon>Agaricomycetes</taxon>
        <taxon>Agaricomycetidae</taxon>
        <taxon>Agaricales</taxon>
        <taxon>Marasmiineae</taxon>
        <taxon>Omphalotaceae</taxon>
        <taxon>Collybiopsis</taxon>
        <taxon>Collybiopsis luxurians</taxon>
    </lineage>
</organism>
<dbReference type="HOGENOM" id="CLU_2671308_0_0_1"/>
<reference evidence="1 2" key="1">
    <citation type="submission" date="2014-04" db="EMBL/GenBank/DDBJ databases">
        <title>Evolutionary Origins and Diversification of the Mycorrhizal Mutualists.</title>
        <authorList>
            <consortium name="DOE Joint Genome Institute"/>
            <consortium name="Mycorrhizal Genomics Consortium"/>
            <person name="Kohler A."/>
            <person name="Kuo A."/>
            <person name="Nagy L.G."/>
            <person name="Floudas D."/>
            <person name="Copeland A."/>
            <person name="Barry K.W."/>
            <person name="Cichocki N."/>
            <person name="Veneault-Fourrey C."/>
            <person name="LaButti K."/>
            <person name="Lindquist E.A."/>
            <person name="Lipzen A."/>
            <person name="Lundell T."/>
            <person name="Morin E."/>
            <person name="Murat C."/>
            <person name="Riley R."/>
            <person name="Ohm R."/>
            <person name="Sun H."/>
            <person name="Tunlid A."/>
            <person name="Henrissat B."/>
            <person name="Grigoriev I.V."/>
            <person name="Hibbett D.S."/>
            <person name="Martin F."/>
        </authorList>
    </citation>
    <scope>NUCLEOTIDE SEQUENCE [LARGE SCALE GENOMIC DNA]</scope>
    <source>
        <strain evidence="1 2">FD-317 M1</strain>
    </source>
</reference>
<gene>
    <name evidence="1" type="ORF">GYMLUDRAFT_243166</name>
</gene>